<evidence type="ECO:0000313" key="4">
    <source>
        <dbReference type="Proteomes" id="UP000593560"/>
    </source>
</evidence>
<dbReference type="InterPro" id="IPR019825">
    <property type="entry name" value="Lectin_legB_Mn/Ca_BS"/>
</dbReference>
<dbReference type="PROSITE" id="PS00307">
    <property type="entry name" value="LECTIN_LEGUME_BETA"/>
    <property type="match status" value="1"/>
</dbReference>
<keyword evidence="1" id="KW-0430">Lectin</keyword>
<dbReference type="GO" id="GO:0030246">
    <property type="term" value="F:carbohydrate binding"/>
    <property type="evidence" value="ECO:0007669"/>
    <property type="project" value="UniProtKB-KW"/>
</dbReference>
<dbReference type="OrthoDB" id="1000467at2759"/>
<dbReference type="Pfam" id="PF00139">
    <property type="entry name" value="Lectin_legB"/>
    <property type="match status" value="1"/>
</dbReference>
<evidence type="ECO:0000313" key="3">
    <source>
        <dbReference type="EMBL" id="MBA0818280.1"/>
    </source>
</evidence>
<dbReference type="InterPro" id="IPR013320">
    <property type="entry name" value="ConA-like_dom_sf"/>
</dbReference>
<reference evidence="3 4" key="1">
    <citation type="journal article" date="2019" name="Genome Biol. Evol.">
        <title>Insights into the evolution of the New World diploid cottons (Gossypium, subgenus Houzingenia) based on genome sequencing.</title>
        <authorList>
            <person name="Grover C.E."/>
            <person name="Arick M.A. 2nd"/>
            <person name="Thrash A."/>
            <person name="Conover J.L."/>
            <person name="Sanders W.S."/>
            <person name="Peterson D.G."/>
            <person name="Frelichowski J.E."/>
            <person name="Scheffler J.A."/>
            <person name="Scheffler B.E."/>
            <person name="Wendel J.F."/>
        </authorList>
    </citation>
    <scope>NUCLEOTIDE SEQUENCE [LARGE SCALE GENOMIC DNA]</scope>
    <source>
        <strain evidence="3">0</strain>
        <tissue evidence="3">Leaf</tissue>
    </source>
</reference>
<dbReference type="InterPro" id="IPR001220">
    <property type="entry name" value="Legume_lectin_dom"/>
</dbReference>
<keyword evidence="4" id="KW-1185">Reference proteome</keyword>
<gene>
    <name evidence="3" type="ORF">Gohar_028422</name>
</gene>
<accession>A0A7J9I880</accession>
<dbReference type="Gene3D" id="2.60.120.200">
    <property type="match status" value="1"/>
</dbReference>
<protein>
    <recommendedName>
        <fullName evidence="2">Legume lectin domain-containing protein</fullName>
    </recommendedName>
</protein>
<name>A0A7J9I880_9ROSI</name>
<dbReference type="AlphaFoldDB" id="A0A7J9I880"/>
<proteinExistence type="predicted"/>
<evidence type="ECO:0000256" key="1">
    <source>
        <dbReference type="ARBA" id="ARBA00022734"/>
    </source>
</evidence>
<dbReference type="EMBL" id="JABFAD010244712">
    <property type="protein sequence ID" value="MBA0818280.1"/>
    <property type="molecule type" value="Genomic_DNA"/>
</dbReference>
<dbReference type="SUPFAM" id="SSF49899">
    <property type="entry name" value="Concanavalin A-like lectins/glucanases"/>
    <property type="match status" value="1"/>
</dbReference>
<dbReference type="Proteomes" id="UP000593560">
    <property type="component" value="Unassembled WGS sequence"/>
</dbReference>
<organism evidence="3 4">
    <name type="scientific">Gossypium harknessii</name>
    <dbReference type="NCBI Taxonomy" id="34285"/>
    <lineage>
        <taxon>Eukaryota</taxon>
        <taxon>Viridiplantae</taxon>
        <taxon>Streptophyta</taxon>
        <taxon>Embryophyta</taxon>
        <taxon>Tracheophyta</taxon>
        <taxon>Spermatophyta</taxon>
        <taxon>Magnoliopsida</taxon>
        <taxon>eudicotyledons</taxon>
        <taxon>Gunneridae</taxon>
        <taxon>Pentapetalae</taxon>
        <taxon>rosids</taxon>
        <taxon>malvids</taxon>
        <taxon>Malvales</taxon>
        <taxon>Malvaceae</taxon>
        <taxon>Malvoideae</taxon>
        <taxon>Gossypium</taxon>
    </lineage>
</organism>
<sequence>MGTQMVLLNQVSVVAVEFDTRKSNEKDMDGNHIGLNINRIQSTKQVSLSNYDVNISAEGQDLRVHLCFDG</sequence>
<feature type="domain" description="Legume lectin" evidence="2">
    <location>
        <begin position="10"/>
        <end position="69"/>
    </location>
</feature>
<evidence type="ECO:0000259" key="2">
    <source>
        <dbReference type="Pfam" id="PF00139"/>
    </source>
</evidence>
<comment type="caution">
    <text evidence="3">The sequence shown here is derived from an EMBL/GenBank/DDBJ whole genome shotgun (WGS) entry which is preliminary data.</text>
</comment>